<dbReference type="PIRSF" id="PIRSF004846">
    <property type="entry name" value="ModA"/>
    <property type="match status" value="1"/>
</dbReference>
<dbReference type="InterPro" id="IPR044084">
    <property type="entry name" value="AvModA-like_subst-bd"/>
</dbReference>
<evidence type="ECO:0000256" key="1">
    <source>
        <dbReference type="ARBA" id="ARBA00009175"/>
    </source>
</evidence>
<feature type="signal peptide" evidence="5">
    <location>
        <begin position="1"/>
        <end position="24"/>
    </location>
</feature>
<dbReference type="GO" id="GO:0030973">
    <property type="term" value="F:molybdate ion binding"/>
    <property type="evidence" value="ECO:0007669"/>
    <property type="project" value="InterPro"/>
</dbReference>
<accession>A0A0A8H2J5</accession>
<evidence type="ECO:0000256" key="3">
    <source>
        <dbReference type="ARBA" id="ARBA00022729"/>
    </source>
</evidence>
<keyword evidence="3 5" id="KW-0732">Signal</keyword>
<feature type="binding site" evidence="4">
    <location>
        <position position="54"/>
    </location>
    <ligand>
        <name>molybdate</name>
        <dbReference type="ChEBI" id="CHEBI:36264"/>
    </ligand>
</feature>
<feature type="chain" id="PRO_5002037700" evidence="5">
    <location>
        <begin position="25"/>
        <end position="251"/>
    </location>
</feature>
<dbReference type="GO" id="GO:0015689">
    <property type="term" value="P:molybdate ion transport"/>
    <property type="evidence" value="ECO:0007669"/>
    <property type="project" value="InterPro"/>
</dbReference>
<dbReference type="GO" id="GO:0046872">
    <property type="term" value="F:metal ion binding"/>
    <property type="evidence" value="ECO:0007669"/>
    <property type="project" value="UniProtKB-KW"/>
</dbReference>
<dbReference type="RefSeq" id="WP_039650768.1">
    <property type="nucleotide sequence ID" value="NZ_CP007770.1"/>
</dbReference>
<name>A0A0A8H2J5_9BACT</name>
<dbReference type="NCBIfam" id="TIGR01256">
    <property type="entry name" value="modA"/>
    <property type="match status" value="1"/>
</dbReference>
<dbReference type="AlphaFoldDB" id="A0A0A8H2J5"/>
<organism evidence="6 7">
    <name type="scientific">Campylobacter insulaenigrae NCTC 12927</name>
    <dbReference type="NCBI Taxonomy" id="1031564"/>
    <lineage>
        <taxon>Bacteria</taxon>
        <taxon>Pseudomonadati</taxon>
        <taxon>Campylobacterota</taxon>
        <taxon>Epsilonproteobacteria</taxon>
        <taxon>Campylobacterales</taxon>
        <taxon>Campylobacteraceae</taxon>
        <taxon>Campylobacter</taxon>
    </lineage>
</organism>
<keyword evidence="4" id="KW-0500">Molybdenum</keyword>
<protein>
    <submittedName>
        <fullName evidence="6">Molybdenum ABC transporter ModABC, periplasmic molybdate-binding protein</fullName>
    </submittedName>
</protein>
<dbReference type="PANTHER" id="PTHR30632">
    <property type="entry name" value="MOLYBDATE-BINDING PERIPLASMIC PROTEIN"/>
    <property type="match status" value="1"/>
</dbReference>
<dbReference type="GeneID" id="74432028"/>
<dbReference type="STRING" id="1031564.CINS_1246"/>
<evidence type="ECO:0000256" key="2">
    <source>
        <dbReference type="ARBA" id="ARBA00022723"/>
    </source>
</evidence>
<reference evidence="6 7" key="1">
    <citation type="journal article" date="2014" name="Genome Biol. Evol.">
        <title>Comparative Genomics of the Campylobacter lari Group.</title>
        <authorList>
            <person name="Miller W.G."/>
            <person name="Yee E."/>
            <person name="Chapman M.H."/>
            <person name="Smith T.P."/>
            <person name="Bono J.L."/>
            <person name="Huynh S."/>
            <person name="Parker C.T."/>
            <person name="Vandamme P."/>
            <person name="Luong K."/>
            <person name="Korlach J."/>
        </authorList>
    </citation>
    <scope>NUCLEOTIDE SEQUENCE [LARGE SCALE GENOMIC DNA]</scope>
    <source>
        <strain evidence="6 7">NCTC 12927</strain>
    </source>
</reference>
<evidence type="ECO:0000256" key="5">
    <source>
        <dbReference type="SAM" id="SignalP"/>
    </source>
</evidence>
<dbReference type="InterPro" id="IPR050682">
    <property type="entry name" value="ModA/WtpA"/>
</dbReference>
<sequence length="251" mass="27473">MKKILILITLCVFSYSANINIAAAANVAYAFKELESQFKKENPDTTINVTLGASGNLVTQIQSGAPFDIFMAANMKFAQKLYDENLAITKPVIYAQGAIALLTLRTNITDLSKGLETLQNKNVKLIAIANPKTAPYGEASIEALKNLGIYENLKNKIIEAKSIGEALTQTLTATDAGFIAASALYEEGLQKYNLKENTNYILVDPKLYTPIDQGIVITKHGENNVDAKKFYDFVLSEKGKAIFKAYGYNIP</sequence>
<dbReference type="CDD" id="cd13539">
    <property type="entry name" value="PBP2_AvModA"/>
    <property type="match status" value="1"/>
</dbReference>
<dbReference type="KEGG" id="cis:CINS_1246"/>
<dbReference type="SUPFAM" id="SSF53850">
    <property type="entry name" value="Periplasmic binding protein-like II"/>
    <property type="match status" value="1"/>
</dbReference>
<evidence type="ECO:0000313" key="7">
    <source>
        <dbReference type="Proteomes" id="UP000031163"/>
    </source>
</evidence>
<gene>
    <name evidence="6" type="primary">modA</name>
    <name evidence="6" type="ORF">CINS_1246</name>
</gene>
<dbReference type="HOGENOM" id="CLU_065520_1_0_7"/>
<feature type="binding site" evidence="4">
    <location>
        <position position="163"/>
    </location>
    <ligand>
        <name>molybdate</name>
        <dbReference type="ChEBI" id="CHEBI:36264"/>
    </ligand>
</feature>
<dbReference type="Gene3D" id="3.40.190.10">
    <property type="entry name" value="Periplasmic binding protein-like II"/>
    <property type="match status" value="2"/>
</dbReference>
<evidence type="ECO:0000313" key="6">
    <source>
        <dbReference type="EMBL" id="AJC88202.1"/>
    </source>
</evidence>
<dbReference type="EMBL" id="CP007770">
    <property type="protein sequence ID" value="AJC88202.1"/>
    <property type="molecule type" value="Genomic_DNA"/>
</dbReference>
<comment type="similarity">
    <text evidence="1">Belongs to the bacterial solute-binding protein ModA family.</text>
</comment>
<dbReference type="PANTHER" id="PTHR30632:SF14">
    <property type="entry name" value="TUNGSTATE_MOLYBDATE_CHROMATE-BINDING PROTEIN MODA"/>
    <property type="match status" value="1"/>
</dbReference>
<dbReference type="InterPro" id="IPR005950">
    <property type="entry name" value="ModA"/>
</dbReference>
<proteinExistence type="inferred from homology"/>
<dbReference type="Proteomes" id="UP000031163">
    <property type="component" value="Chromosome"/>
</dbReference>
<dbReference type="Pfam" id="PF13531">
    <property type="entry name" value="SBP_bac_11"/>
    <property type="match status" value="1"/>
</dbReference>
<evidence type="ECO:0000256" key="4">
    <source>
        <dbReference type="PIRSR" id="PIRSR004846-1"/>
    </source>
</evidence>
<keyword evidence="2 4" id="KW-0479">Metal-binding</keyword>